<evidence type="ECO:0000313" key="1">
    <source>
        <dbReference type="EMBL" id="CAG8578273.1"/>
    </source>
</evidence>
<organism evidence="1 2">
    <name type="scientific">Dentiscutata heterogama</name>
    <dbReference type="NCBI Taxonomy" id="1316150"/>
    <lineage>
        <taxon>Eukaryota</taxon>
        <taxon>Fungi</taxon>
        <taxon>Fungi incertae sedis</taxon>
        <taxon>Mucoromycota</taxon>
        <taxon>Glomeromycotina</taxon>
        <taxon>Glomeromycetes</taxon>
        <taxon>Diversisporales</taxon>
        <taxon>Gigasporaceae</taxon>
        <taxon>Dentiscutata</taxon>
    </lineage>
</organism>
<protein>
    <submittedName>
        <fullName evidence="1">1918_t:CDS:1</fullName>
    </submittedName>
</protein>
<reference evidence="1" key="1">
    <citation type="submission" date="2021-06" db="EMBL/GenBank/DDBJ databases">
        <authorList>
            <person name="Kallberg Y."/>
            <person name="Tangrot J."/>
            <person name="Rosling A."/>
        </authorList>
    </citation>
    <scope>NUCLEOTIDE SEQUENCE</scope>
    <source>
        <strain evidence="1">IL203A</strain>
    </source>
</reference>
<comment type="caution">
    <text evidence="1">The sequence shown here is derived from an EMBL/GenBank/DDBJ whole genome shotgun (WGS) entry which is preliminary data.</text>
</comment>
<evidence type="ECO:0000313" key="2">
    <source>
        <dbReference type="Proteomes" id="UP000789702"/>
    </source>
</evidence>
<keyword evidence="2" id="KW-1185">Reference proteome</keyword>
<feature type="non-terminal residue" evidence="1">
    <location>
        <position position="859"/>
    </location>
</feature>
<dbReference type="EMBL" id="CAJVPU010007913">
    <property type="protein sequence ID" value="CAG8578273.1"/>
    <property type="molecule type" value="Genomic_DNA"/>
</dbReference>
<gene>
    <name evidence="1" type="ORF">DHETER_LOCUS6358</name>
</gene>
<sequence length="859" mass="97428">MATEKVSFLESQQSREIIELSQLLQETSDNVTTSPSGLPLSAKRPVIKKILEAMAAGIDVSSLFGNVVKAASTKDLVLKKLAYIYISTQAEQNADLVILAINTFQKDLHDENLFVRGLALRTLCSMRLSEYVPYMLESLNSALKDSSAYVRKTALISCIKVFHLSPKHVLDTTLIDQLYKTLGDGDPEVVANCVVALNEILHSQGGMNVNKKVALYLLQRIRDFNEWHQCLILNTLVRYKPNEEDEIYDIMNLLDDRLKHHNSGVQLATMKLFIYLTINIPEIQEDLYKRVREPLLTLLSLGNPEIAYSCLEHLILLVKLAPQLFQPDYKQFYRRIKEPSFVTLKKLELLQEVATDINAKEIVDEISCYITSDNGAIANKSIQTISNIAIRIGSILTYSLEIFIKLLETGKDNIVSGIITILEDLLNESPDKFDGLLSVLPSIWASVDLTSPAGPAFLNLLMTVGNTLPETPYILESLIEDIENYPETSFRLQLLNSSVALFLLRPAECKDMLAKLFKYTMKSTEHLEAKKIFDFRHETTKISNKNSWNATKGRPLYEFNTLSITYGKPPEQFIADTGPTFYWQNNQEIDSQFSPTLEFDTASEHNRDTFTLSSENPIDADANVFKSCWSKFISSDQLEISLPETSMLVKSLTPDDIEDVFKESNIFTMASGNTGDVLKFFLYAKEENSHVLILCELKINIHLASANINIKTGYLPQDKIVSDAQETELFKYSQHFSHYLTTCLQNLKNLIEYQTFLDSERIYTCSKCHTHLAEHKELISKAFQGRLGRAYLFNAVENVCLGQKEDRTLITGVHTVKDISCIGCNTVIGWKYVHAFQEDQKYKENKYIVEKAMILKENN</sequence>
<accession>A0ACA9MAQ4</accession>
<dbReference type="Proteomes" id="UP000789702">
    <property type="component" value="Unassembled WGS sequence"/>
</dbReference>
<name>A0ACA9MAQ4_9GLOM</name>
<proteinExistence type="predicted"/>